<sequence length="108" mass="12410">MTDEVFEALADPIRRRVLELVAAGERTAGELAAEFDVSRPAVSRHLRVLTEAGLVTWRSDAQRRLYRLEPGPLADAGRWIERTRDHWAARLDALERHLDQEEEQEHDA</sequence>
<keyword evidence="2" id="KW-0238">DNA-binding</keyword>
<evidence type="ECO:0000313" key="6">
    <source>
        <dbReference type="Proteomes" id="UP001577267"/>
    </source>
</evidence>
<name>A0ABV4ZUM3_9ACTN</name>
<dbReference type="Gene3D" id="1.10.10.10">
    <property type="entry name" value="Winged helix-like DNA-binding domain superfamily/Winged helix DNA-binding domain"/>
    <property type="match status" value="1"/>
</dbReference>
<keyword evidence="1" id="KW-0805">Transcription regulation</keyword>
<organism evidence="5 6">
    <name type="scientific">Streptomyces carpaticus</name>
    <dbReference type="NCBI Taxonomy" id="285558"/>
    <lineage>
        <taxon>Bacteria</taxon>
        <taxon>Bacillati</taxon>
        <taxon>Actinomycetota</taxon>
        <taxon>Actinomycetes</taxon>
        <taxon>Kitasatosporales</taxon>
        <taxon>Streptomycetaceae</taxon>
        <taxon>Streptomyces</taxon>
    </lineage>
</organism>
<evidence type="ECO:0000256" key="2">
    <source>
        <dbReference type="ARBA" id="ARBA00023125"/>
    </source>
</evidence>
<dbReference type="InterPro" id="IPR011991">
    <property type="entry name" value="ArsR-like_HTH"/>
</dbReference>
<dbReference type="InterPro" id="IPR001845">
    <property type="entry name" value="HTH_ArsR_DNA-bd_dom"/>
</dbReference>
<dbReference type="PRINTS" id="PR00778">
    <property type="entry name" value="HTHARSR"/>
</dbReference>
<dbReference type="CDD" id="cd00090">
    <property type="entry name" value="HTH_ARSR"/>
    <property type="match status" value="1"/>
</dbReference>
<evidence type="ECO:0000256" key="3">
    <source>
        <dbReference type="ARBA" id="ARBA00023163"/>
    </source>
</evidence>
<dbReference type="PROSITE" id="PS50987">
    <property type="entry name" value="HTH_ARSR_2"/>
    <property type="match status" value="1"/>
</dbReference>
<comment type="caution">
    <text evidence="5">The sequence shown here is derived from an EMBL/GenBank/DDBJ whole genome shotgun (WGS) entry which is preliminary data.</text>
</comment>
<dbReference type="SMART" id="SM00418">
    <property type="entry name" value="HTH_ARSR"/>
    <property type="match status" value="1"/>
</dbReference>
<dbReference type="Proteomes" id="UP001577267">
    <property type="component" value="Unassembled WGS sequence"/>
</dbReference>
<evidence type="ECO:0000313" key="5">
    <source>
        <dbReference type="EMBL" id="MFB4197682.1"/>
    </source>
</evidence>
<dbReference type="PANTHER" id="PTHR33154:SF33">
    <property type="entry name" value="TRANSCRIPTIONAL REPRESSOR SDPR"/>
    <property type="match status" value="1"/>
</dbReference>
<feature type="domain" description="HTH arsR-type" evidence="4">
    <location>
        <begin position="1"/>
        <end position="102"/>
    </location>
</feature>
<keyword evidence="3" id="KW-0804">Transcription</keyword>
<dbReference type="Pfam" id="PF12840">
    <property type="entry name" value="HTH_20"/>
    <property type="match status" value="1"/>
</dbReference>
<reference evidence="5 6" key="1">
    <citation type="submission" date="2024-09" db="EMBL/GenBank/DDBJ databases">
        <title>Draft genome sequence of multifaceted antimicrobials producing Streptomyces sp. strain FH1.</title>
        <authorList>
            <person name="Hassan F."/>
            <person name="Ali H."/>
            <person name="Hassan N."/>
            <person name="Nawaz A."/>
        </authorList>
    </citation>
    <scope>NUCLEOTIDE SEQUENCE [LARGE SCALE GENOMIC DNA]</scope>
    <source>
        <strain evidence="5 6">FH1</strain>
    </source>
</reference>
<protein>
    <submittedName>
        <fullName evidence="5">ArsR/SmtB family transcription factor</fullName>
    </submittedName>
</protein>
<dbReference type="EMBL" id="JBHGBT010000043">
    <property type="protein sequence ID" value="MFB4197682.1"/>
    <property type="molecule type" value="Genomic_DNA"/>
</dbReference>
<dbReference type="SUPFAM" id="SSF46785">
    <property type="entry name" value="Winged helix' DNA-binding domain"/>
    <property type="match status" value="1"/>
</dbReference>
<evidence type="ECO:0000256" key="1">
    <source>
        <dbReference type="ARBA" id="ARBA00023015"/>
    </source>
</evidence>
<dbReference type="PANTHER" id="PTHR33154">
    <property type="entry name" value="TRANSCRIPTIONAL REGULATOR, ARSR FAMILY"/>
    <property type="match status" value="1"/>
</dbReference>
<proteinExistence type="predicted"/>
<dbReference type="InterPro" id="IPR036390">
    <property type="entry name" value="WH_DNA-bd_sf"/>
</dbReference>
<dbReference type="InterPro" id="IPR051081">
    <property type="entry name" value="HTH_MetalResp_TranReg"/>
</dbReference>
<dbReference type="RefSeq" id="WP_375066254.1">
    <property type="nucleotide sequence ID" value="NZ_JBHGBT010000043.1"/>
</dbReference>
<dbReference type="InterPro" id="IPR036388">
    <property type="entry name" value="WH-like_DNA-bd_sf"/>
</dbReference>
<keyword evidence="6" id="KW-1185">Reference proteome</keyword>
<accession>A0ABV4ZUM3</accession>
<dbReference type="NCBIfam" id="NF033788">
    <property type="entry name" value="HTH_metalloreg"/>
    <property type="match status" value="1"/>
</dbReference>
<evidence type="ECO:0000259" key="4">
    <source>
        <dbReference type="PROSITE" id="PS50987"/>
    </source>
</evidence>
<gene>
    <name evidence="5" type="ORF">ACE11A_25435</name>
</gene>